<dbReference type="PATRIC" id="fig|1278073.3.peg.4332"/>
<dbReference type="InterPro" id="IPR036388">
    <property type="entry name" value="WH-like_DNA-bd_sf"/>
</dbReference>
<dbReference type="InterPro" id="IPR050389">
    <property type="entry name" value="LysR-type_TF"/>
</dbReference>
<dbReference type="CDD" id="cd08417">
    <property type="entry name" value="PBP2_Nitroaromatics_like"/>
    <property type="match status" value="1"/>
</dbReference>
<accession>L7UCH0</accession>
<feature type="compositionally biased region" description="Basic residues" evidence="5">
    <location>
        <begin position="304"/>
        <end position="320"/>
    </location>
</feature>
<sequence length="320" mass="36070">MNLGSIDLNLLHLLSTVLEERSATRAARKLHVTQSAVSNALRRARDLFGDPLVVRRSHGVEPTPRGLALQPALREWVETTRRLLVETPTFDPSKSTRVFRIACVDAIAATLLQPILRLLKERAPSARLQLLTLDRFIAEDGLVRGEVDLLIGMPPVLADEHDAETVYLDPMECFVRADHPKVREKLTLDAYAKLPHVELALFNTIHTEVDQALAKQGRTRTVQVALPYFSSIPLAVLETDCIATLSSRLVRSFAERWPLRVFQPPIPLDAIEVRQVWHRRADVDGAVRFLRDVVRDAARLSAPSRRKSQPRQGPRLRRST</sequence>
<dbReference type="STRING" id="1278073.MYSTI_04262"/>
<keyword evidence="8" id="KW-1185">Reference proteome</keyword>
<evidence type="ECO:0000256" key="2">
    <source>
        <dbReference type="ARBA" id="ARBA00023015"/>
    </source>
</evidence>
<evidence type="ECO:0000256" key="5">
    <source>
        <dbReference type="SAM" id="MobiDB-lite"/>
    </source>
</evidence>
<dbReference type="Pfam" id="PF00126">
    <property type="entry name" value="HTH_1"/>
    <property type="match status" value="1"/>
</dbReference>
<dbReference type="Proteomes" id="UP000011131">
    <property type="component" value="Chromosome"/>
</dbReference>
<dbReference type="PANTHER" id="PTHR30118">
    <property type="entry name" value="HTH-TYPE TRANSCRIPTIONAL REGULATOR LEUO-RELATED"/>
    <property type="match status" value="1"/>
</dbReference>
<reference evidence="7 8" key="1">
    <citation type="journal article" date="2013" name="Genome Announc.">
        <title>Complete genome sequence of Myxococcus stipitatus strain DSM 14675, a fruiting myxobacterium.</title>
        <authorList>
            <person name="Huntley S."/>
            <person name="Kneip S."/>
            <person name="Treuner-Lange A."/>
            <person name="Sogaard-Andersen L."/>
        </authorList>
    </citation>
    <scope>NUCLEOTIDE SEQUENCE [LARGE SCALE GENOMIC DNA]</scope>
    <source>
        <strain evidence="8">DSM 14675 / JCM 12634 / Mx s8</strain>
    </source>
</reference>
<dbReference type="RefSeq" id="WP_015349820.1">
    <property type="nucleotide sequence ID" value="NC_020126.1"/>
</dbReference>
<organism evidence="7 8">
    <name type="scientific">Myxococcus stipitatus (strain DSM 14675 / JCM 12634 / Mx s8)</name>
    <dbReference type="NCBI Taxonomy" id="1278073"/>
    <lineage>
        <taxon>Bacteria</taxon>
        <taxon>Pseudomonadati</taxon>
        <taxon>Myxococcota</taxon>
        <taxon>Myxococcia</taxon>
        <taxon>Myxococcales</taxon>
        <taxon>Cystobacterineae</taxon>
        <taxon>Myxococcaceae</taxon>
        <taxon>Myxococcus</taxon>
    </lineage>
</organism>
<name>L7UCH0_MYXSD</name>
<evidence type="ECO:0000256" key="1">
    <source>
        <dbReference type="ARBA" id="ARBA00009437"/>
    </source>
</evidence>
<dbReference type="PROSITE" id="PS50931">
    <property type="entry name" value="HTH_LYSR"/>
    <property type="match status" value="1"/>
</dbReference>
<keyword evidence="2" id="KW-0805">Transcription regulation</keyword>
<feature type="domain" description="HTH lysR-type" evidence="6">
    <location>
        <begin position="6"/>
        <end position="63"/>
    </location>
</feature>
<evidence type="ECO:0000256" key="4">
    <source>
        <dbReference type="ARBA" id="ARBA00023163"/>
    </source>
</evidence>
<dbReference type="InterPro" id="IPR000847">
    <property type="entry name" value="LysR_HTH_N"/>
</dbReference>
<dbReference type="Gene3D" id="3.40.190.10">
    <property type="entry name" value="Periplasmic binding protein-like II"/>
    <property type="match status" value="2"/>
</dbReference>
<evidence type="ECO:0000313" key="7">
    <source>
        <dbReference type="EMBL" id="AGC45560.1"/>
    </source>
</evidence>
<gene>
    <name evidence="7" type="ordered locus">MYSTI_04262</name>
</gene>
<keyword evidence="3" id="KW-0238">DNA-binding</keyword>
<dbReference type="InterPro" id="IPR037402">
    <property type="entry name" value="YidZ_PBP2"/>
</dbReference>
<dbReference type="SUPFAM" id="SSF46785">
    <property type="entry name" value="Winged helix' DNA-binding domain"/>
    <property type="match status" value="1"/>
</dbReference>
<dbReference type="eggNOG" id="COG0583">
    <property type="taxonomic scope" value="Bacteria"/>
</dbReference>
<dbReference type="Pfam" id="PF03466">
    <property type="entry name" value="LysR_substrate"/>
    <property type="match status" value="1"/>
</dbReference>
<dbReference type="EMBL" id="CP004025">
    <property type="protein sequence ID" value="AGC45560.1"/>
    <property type="molecule type" value="Genomic_DNA"/>
</dbReference>
<dbReference type="GO" id="GO:0003677">
    <property type="term" value="F:DNA binding"/>
    <property type="evidence" value="ECO:0007669"/>
    <property type="project" value="UniProtKB-KW"/>
</dbReference>
<dbReference type="PANTHER" id="PTHR30118:SF6">
    <property type="entry name" value="HTH-TYPE TRANSCRIPTIONAL REGULATOR LEUO"/>
    <property type="match status" value="1"/>
</dbReference>
<dbReference type="InterPro" id="IPR005119">
    <property type="entry name" value="LysR_subst-bd"/>
</dbReference>
<dbReference type="OrthoDB" id="109788at2"/>
<dbReference type="HOGENOM" id="CLU_039613_39_0_7"/>
<dbReference type="GO" id="GO:0003700">
    <property type="term" value="F:DNA-binding transcription factor activity"/>
    <property type="evidence" value="ECO:0007669"/>
    <property type="project" value="InterPro"/>
</dbReference>
<protein>
    <submittedName>
        <fullName evidence="7">LysR family transcriptional regulator</fullName>
    </submittedName>
</protein>
<dbReference type="Gene3D" id="1.10.10.10">
    <property type="entry name" value="Winged helix-like DNA-binding domain superfamily/Winged helix DNA-binding domain"/>
    <property type="match status" value="1"/>
</dbReference>
<dbReference type="SUPFAM" id="SSF53850">
    <property type="entry name" value="Periplasmic binding protein-like II"/>
    <property type="match status" value="1"/>
</dbReference>
<proteinExistence type="inferred from homology"/>
<dbReference type="KEGG" id="msd:MYSTI_04262"/>
<evidence type="ECO:0000259" key="6">
    <source>
        <dbReference type="PROSITE" id="PS50931"/>
    </source>
</evidence>
<comment type="similarity">
    <text evidence="1">Belongs to the LysR transcriptional regulatory family.</text>
</comment>
<dbReference type="AlphaFoldDB" id="L7UCH0"/>
<evidence type="ECO:0000256" key="3">
    <source>
        <dbReference type="ARBA" id="ARBA00023125"/>
    </source>
</evidence>
<keyword evidence="4" id="KW-0804">Transcription</keyword>
<dbReference type="InterPro" id="IPR036390">
    <property type="entry name" value="WH_DNA-bd_sf"/>
</dbReference>
<feature type="region of interest" description="Disordered" evidence="5">
    <location>
        <begin position="300"/>
        <end position="320"/>
    </location>
</feature>
<evidence type="ECO:0000313" key="8">
    <source>
        <dbReference type="Proteomes" id="UP000011131"/>
    </source>
</evidence>